<dbReference type="EMBL" id="FZPD01000004">
    <property type="protein sequence ID" value="SNT10965.1"/>
    <property type="molecule type" value="Genomic_DNA"/>
</dbReference>
<name>A0A239JYV7_EKHLU</name>
<keyword evidence="2" id="KW-1185">Reference proteome</keyword>
<evidence type="ECO:0000313" key="2">
    <source>
        <dbReference type="Proteomes" id="UP000198393"/>
    </source>
</evidence>
<protein>
    <recommendedName>
        <fullName evidence="3">Carboxypeptidase regulatory-like domain-containing protein</fullName>
    </recommendedName>
</protein>
<dbReference type="InterPro" id="IPR008969">
    <property type="entry name" value="CarboxyPept-like_regulatory"/>
</dbReference>
<reference evidence="1 2" key="1">
    <citation type="submission" date="2017-06" db="EMBL/GenBank/DDBJ databases">
        <authorList>
            <person name="Kim H.J."/>
            <person name="Triplett B.A."/>
        </authorList>
    </citation>
    <scope>NUCLEOTIDE SEQUENCE [LARGE SCALE GENOMIC DNA]</scope>
    <source>
        <strain evidence="1 2">DSM 19307</strain>
    </source>
</reference>
<proteinExistence type="predicted"/>
<sequence>MSKQKGIKMKWNTQLILLIVVIFSGLGSSFLPVQSNKTKLLIEVIDLSGRPVKDASIKIYSSEEDYNSDSNILITGKTDKKGKFQYKGLAAKPYFLDIRKDNLKNAQHSVNTGALSVERTNKFLVTIK</sequence>
<evidence type="ECO:0008006" key="3">
    <source>
        <dbReference type="Google" id="ProtNLM"/>
    </source>
</evidence>
<dbReference type="SUPFAM" id="SSF49464">
    <property type="entry name" value="Carboxypeptidase regulatory domain-like"/>
    <property type="match status" value="1"/>
</dbReference>
<gene>
    <name evidence="1" type="ORF">SAMN05421640_2317</name>
</gene>
<dbReference type="AlphaFoldDB" id="A0A239JYV7"/>
<dbReference type="Proteomes" id="UP000198393">
    <property type="component" value="Unassembled WGS sequence"/>
</dbReference>
<evidence type="ECO:0000313" key="1">
    <source>
        <dbReference type="EMBL" id="SNT10965.1"/>
    </source>
</evidence>
<accession>A0A239JYV7</accession>
<organism evidence="1 2">
    <name type="scientific">Ekhidna lutea</name>
    <dbReference type="NCBI Taxonomy" id="447679"/>
    <lineage>
        <taxon>Bacteria</taxon>
        <taxon>Pseudomonadati</taxon>
        <taxon>Bacteroidota</taxon>
        <taxon>Cytophagia</taxon>
        <taxon>Cytophagales</taxon>
        <taxon>Reichenbachiellaceae</taxon>
        <taxon>Ekhidna</taxon>
    </lineage>
</organism>